<dbReference type="InterPro" id="IPR003697">
    <property type="entry name" value="Maf-like"/>
</dbReference>
<evidence type="ECO:0000256" key="3">
    <source>
        <dbReference type="ARBA" id="ARBA00023080"/>
    </source>
</evidence>
<dbReference type="GO" id="GO:0005737">
    <property type="term" value="C:cytoplasm"/>
    <property type="evidence" value="ECO:0007669"/>
    <property type="project" value="UniProtKB-SubCell"/>
</dbReference>
<dbReference type="CDD" id="cd00555">
    <property type="entry name" value="Maf"/>
    <property type="match status" value="1"/>
</dbReference>
<evidence type="ECO:0000313" key="6">
    <source>
        <dbReference type="EMBL" id="STX63297.1"/>
    </source>
</evidence>
<proteinExistence type="inferred from homology"/>
<keyword evidence="3 4" id="KW-0546">Nucleotide metabolism</keyword>
<feature type="site" description="Important for substrate specificity" evidence="4">
    <location>
        <position position="78"/>
    </location>
</feature>
<comment type="subcellular location">
    <subcellularLocation>
        <location evidence="4">Cytoplasm</location>
    </subcellularLocation>
</comment>
<gene>
    <name evidence="6" type="primary">yhdE</name>
    <name evidence="5" type="ORF">Lmor_2983</name>
    <name evidence="6" type="ORF">NCTC12239_02240</name>
</gene>
<accession>A0A378JZ22</accession>
<dbReference type="NCBIfam" id="TIGR00172">
    <property type="entry name" value="maf"/>
    <property type="match status" value="1"/>
</dbReference>
<dbReference type="PIRSF" id="PIRSF006305">
    <property type="entry name" value="Maf"/>
    <property type="match status" value="1"/>
</dbReference>
<comment type="catalytic activity">
    <reaction evidence="4">
        <text>UTP + H2O = UMP + diphosphate + H(+)</text>
        <dbReference type="Rhea" id="RHEA:29395"/>
        <dbReference type="ChEBI" id="CHEBI:15377"/>
        <dbReference type="ChEBI" id="CHEBI:15378"/>
        <dbReference type="ChEBI" id="CHEBI:33019"/>
        <dbReference type="ChEBI" id="CHEBI:46398"/>
        <dbReference type="ChEBI" id="CHEBI:57865"/>
        <dbReference type="EC" id="3.6.1.9"/>
    </reaction>
</comment>
<dbReference type="GO" id="GO:0009117">
    <property type="term" value="P:nucleotide metabolic process"/>
    <property type="evidence" value="ECO:0007669"/>
    <property type="project" value="UniProtKB-KW"/>
</dbReference>
<dbReference type="Pfam" id="PF02545">
    <property type="entry name" value="Maf"/>
    <property type="match status" value="1"/>
</dbReference>
<dbReference type="OrthoDB" id="9807767at2"/>
<protein>
    <recommendedName>
        <fullName evidence="4">dTTP/UTP pyrophosphatase</fullName>
        <shortName evidence="4">dTTPase/UTPase</shortName>
        <ecNumber evidence="4">3.6.1.9</ecNumber>
    </recommendedName>
    <alternativeName>
        <fullName evidence="4">Nucleoside triphosphate pyrophosphatase</fullName>
    </alternativeName>
    <alternativeName>
        <fullName evidence="4">Nucleotide pyrophosphatase</fullName>
        <shortName evidence="4">Nucleotide PPase</shortName>
    </alternativeName>
</protein>
<feature type="active site" description="Proton acceptor" evidence="4">
    <location>
        <position position="77"/>
    </location>
</feature>
<comment type="similarity">
    <text evidence="4">Belongs to the Maf family. YhdE subfamily.</text>
</comment>
<dbReference type="SUPFAM" id="SSF52972">
    <property type="entry name" value="ITPase-like"/>
    <property type="match status" value="1"/>
</dbReference>
<comment type="function">
    <text evidence="4">Nucleoside triphosphate pyrophosphatase that hydrolyzes dTTP and UTP. May have a dual role in cell division arrest and in preventing the incorporation of modified nucleotides into cellular nucleic acids.</text>
</comment>
<name>A0A378JZ22_9GAMM</name>
<dbReference type="InterPro" id="IPR029001">
    <property type="entry name" value="ITPase-like_fam"/>
</dbReference>
<dbReference type="HAMAP" id="MF_00528">
    <property type="entry name" value="Maf"/>
    <property type="match status" value="1"/>
</dbReference>
<dbReference type="Gene3D" id="3.90.950.10">
    <property type="match status" value="1"/>
</dbReference>
<evidence type="ECO:0000256" key="2">
    <source>
        <dbReference type="ARBA" id="ARBA00022801"/>
    </source>
</evidence>
<comment type="caution">
    <text evidence="4">Lacks conserved residue(s) required for the propagation of feature annotation.</text>
</comment>
<dbReference type="Proteomes" id="UP000254040">
    <property type="component" value="Unassembled WGS sequence"/>
</dbReference>
<keyword evidence="7" id="KW-1185">Reference proteome</keyword>
<feature type="site" description="Important for substrate specificity" evidence="4">
    <location>
        <position position="162"/>
    </location>
</feature>
<reference evidence="6 8" key="2">
    <citation type="submission" date="2018-06" db="EMBL/GenBank/DDBJ databases">
        <authorList>
            <consortium name="Pathogen Informatics"/>
            <person name="Doyle S."/>
        </authorList>
    </citation>
    <scope>NUCLEOTIDE SEQUENCE [LARGE SCALE GENOMIC DNA]</scope>
    <source>
        <strain evidence="6 8">NCTC12239</strain>
    </source>
</reference>
<dbReference type="GO" id="GO:0047429">
    <property type="term" value="F:nucleoside triphosphate diphosphatase activity"/>
    <property type="evidence" value="ECO:0007669"/>
    <property type="project" value="UniProtKB-EC"/>
</dbReference>
<evidence type="ECO:0000313" key="7">
    <source>
        <dbReference type="Proteomes" id="UP000054985"/>
    </source>
</evidence>
<dbReference type="Proteomes" id="UP000054985">
    <property type="component" value="Unassembled WGS sequence"/>
</dbReference>
<dbReference type="STRING" id="39962.Lmor_2983"/>
<dbReference type="AlphaFoldDB" id="A0A378JZ22"/>
<dbReference type="EC" id="3.6.1.9" evidence="4"/>
<dbReference type="EMBL" id="UGOG01000001">
    <property type="protein sequence ID" value="STX63297.1"/>
    <property type="molecule type" value="Genomic_DNA"/>
</dbReference>
<comment type="catalytic activity">
    <reaction evidence="4">
        <text>dTTP + H2O = dTMP + diphosphate + H(+)</text>
        <dbReference type="Rhea" id="RHEA:28534"/>
        <dbReference type="ChEBI" id="CHEBI:15377"/>
        <dbReference type="ChEBI" id="CHEBI:15378"/>
        <dbReference type="ChEBI" id="CHEBI:33019"/>
        <dbReference type="ChEBI" id="CHEBI:37568"/>
        <dbReference type="ChEBI" id="CHEBI:63528"/>
        <dbReference type="EC" id="3.6.1.9"/>
    </reaction>
</comment>
<feature type="site" description="Important for substrate specificity" evidence="4">
    <location>
        <position position="17"/>
    </location>
</feature>
<keyword evidence="2 4" id="KW-0378">Hydrolase</keyword>
<comment type="cofactor">
    <cofactor evidence="1 4">
        <name>a divalent metal cation</name>
        <dbReference type="ChEBI" id="CHEBI:60240"/>
    </cofactor>
</comment>
<organism evidence="6 8">
    <name type="scientific">Legionella moravica</name>
    <dbReference type="NCBI Taxonomy" id="39962"/>
    <lineage>
        <taxon>Bacteria</taxon>
        <taxon>Pseudomonadati</taxon>
        <taxon>Pseudomonadota</taxon>
        <taxon>Gammaproteobacteria</taxon>
        <taxon>Legionellales</taxon>
        <taxon>Legionellaceae</taxon>
        <taxon>Legionella</taxon>
    </lineage>
</organism>
<keyword evidence="4" id="KW-0963">Cytoplasm</keyword>
<evidence type="ECO:0000313" key="5">
    <source>
        <dbReference type="EMBL" id="KTD30876.1"/>
    </source>
</evidence>
<dbReference type="PANTHER" id="PTHR43213:SF5">
    <property type="entry name" value="BIFUNCTIONAL DTTP_UTP PYROPHOSPHATASE_METHYLTRANSFERASE PROTEIN-RELATED"/>
    <property type="match status" value="1"/>
</dbReference>
<dbReference type="RefSeq" id="WP_028385192.1">
    <property type="nucleotide sequence ID" value="NZ_CAAAJG010000033.1"/>
</dbReference>
<sequence length="203" mass="22908">MNSVNQLKIILASASPRRLHILQEHGLAAMVRPANIEEIQQAGEDAKAYVTRLAKEKAQTVLSQVATDSIDLILAADTTVAYQNHILEKPGDYEDAYRMLSLLSGKSHEVYTGYALIFLPEKRLHVDYVTTHITFHTLTEQQIRDYINTGDPFDKAGAYGIQNVYKAFVKEIKGSYYNVMGLPIEDIIRTISLEYSELRKFQG</sequence>
<evidence type="ECO:0000256" key="1">
    <source>
        <dbReference type="ARBA" id="ARBA00001968"/>
    </source>
</evidence>
<dbReference type="EMBL" id="LNYN01000042">
    <property type="protein sequence ID" value="KTD30876.1"/>
    <property type="molecule type" value="Genomic_DNA"/>
</dbReference>
<evidence type="ECO:0000256" key="4">
    <source>
        <dbReference type="HAMAP-Rule" id="MF_00528"/>
    </source>
</evidence>
<evidence type="ECO:0000313" key="8">
    <source>
        <dbReference type="Proteomes" id="UP000254040"/>
    </source>
</evidence>
<reference evidence="5 7" key="1">
    <citation type="submission" date="2015-11" db="EMBL/GenBank/DDBJ databases">
        <title>Genomic analysis of 38 Legionella species identifies large and diverse effector repertoires.</title>
        <authorList>
            <person name="Burstein D."/>
            <person name="Amaro F."/>
            <person name="Zusman T."/>
            <person name="Lifshitz Z."/>
            <person name="Cohen O."/>
            <person name="Gilbert J.A."/>
            <person name="Pupko T."/>
            <person name="Shuman H.A."/>
            <person name="Segal G."/>
        </authorList>
    </citation>
    <scope>NUCLEOTIDE SEQUENCE [LARGE SCALE GENOMIC DNA]</scope>
    <source>
        <strain evidence="5 7">ATCC 43877</strain>
    </source>
</reference>
<dbReference type="PANTHER" id="PTHR43213">
    <property type="entry name" value="BIFUNCTIONAL DTTP/UTP PYROPHOSPHATASE/METHYLTRANSFERASE PROTEIN-RELATED"/>
    <property type="match status" value="1"/>
</dbReference>